<keyword evidence="5 8" id="KW-0812">Transmembrane</keyword>
<dbReference type="FunFam" id="1.10.3470.10:FF:000001">
    <property type="entry name" value="Vitamin B12 ABC transporter permease BtuC"/>
    <property type="match status" value="1"/>
</dbReference>
<feature type="transmembrane region" description="Helical" evidence="8">
    <location>
        <begin position="253"/>
        <end position="281"/>
    </location>
</feature>
<keyword evidence="9" id="KW-0614">Plasmid</keyword>
<keyword evidence="4" id="KW-1003">Cell membrane</keyword>
<evidence type="ECO:0000313" key="9">
    <source>
        <dbReference type="EMBL" id="ANP43013.1"/>
    </source>
</evidence>
<evidence type="ECO:0000256" key="7">
    <source>
        <dbReference type="ARBA" id="ARBA00023136"/>
    </source>
</evidence>
<dbReference type="Gene3D" id="1.10.3470.10">
    <property type="entry name" value="ABC transporter involved in vitamin B12 uptake, BtuC"/>
    <property type="match status" value="1"/>
</dbReference>
<dbReference type="EMBL" id="CP015231">
    <property type="protein sequence ID" value="ANP43013.1"/>
    <property type="molecule type" value="Genomic_DNA"/>
</dbReference>
<evidence type="ECO:0000256" key="2">
    <source>
        <dbReference type="ARBA" id="ARBA00007935"/>
    </source>
</evidence>
<evidence type="ECO:0000256" key="1">
    <source>
        <dbReference type="ARBA" id="ARBA00004651"/>
    </source>
</evidence>
<dbReference type="PANTHER" id="PTHR30472:SF1">
    <property type="entry name" value="FE(3+) DICITRATE TRANSPORT SYSTEM PERMEASE PROTEIN FECC-RELATED"/>
    <property type="match status" value="1"/>
</dbReference>
<dbReference type="GO" id="GO:0005886">
    <property type="term" value="C:plasma membrane"/>
    <property type="evidence" value="ECO:0007669"/>
    <property type="project" value="UniProtKB-SubCell"/>
</dbReference>
<comment type="subcellular location">
    <subcellularLocation>
        <location evidence="1">Cell membrane</location>
        <topology evidence="1">Multi-pass membrane protein</topology>
    </subcellularLocation>
</comment>
<feature type="transmembrane region" description="Helical" evidence="8">
    <location>
        <begin position="322"/>
        <end position="340"/>
    </location>
</feature>
<organism evidence="9 10">
    <name type="scientific">Tritonibacter mobilis F1926</name>
    <dbReference type="NCBI Taxonomy" id="1265309"/>
    <lineage>
        <taxon>Bacteria</taxon>
        <taxon>Pseudomonadati</taxon>
        <taxon>Pseudomonadota</taxon>
        <taxon>Alphaproteobacteria</taxon>
        <taxon>Rhodobacterales</taxon>
        <taxon>Paracoccaceae</taxon>
        <taxon>Tritonibacter</taxon>
    </lineage>
</organism>
<dbReference type="GeneID" id="28252140"/>
<dbReference type="InterPro" id="IPR000522">
    <property type="entry name" value="ABC_transptr_permease_BtuC"/>
</dbReference>
<evidence type="ECO:0000313" key="10">
    <source>
        <dbReference type="Proteomes" id="UP000013243"/>
    </source>
</evidence>
<sequence>MTSAQGVLNQQQPPAAQRKRLNGGVALPLLVVLLALAVLLSLVFGARDVSWVDVVGGVSGSNETLGQAVVQMRLPRTVLAALAGAALGLSGAVMQGLTRNPLADPGILGVNAGAAMAVVVAVAWFNLQSTTGFLWAASAGAALAATFVYAVGSLGRGGATPLKLALAGAATSVALASLTLAIILPRGDIAGGIQLWQIGGVGGATFEAIQPMLPFLCAGLLLALLSAKGLNMLALGDEAATMLGARVARLRIIAALGAVLLAAAATAICGPIGFVGLVVPHACRLIVGVDHRLLLPLSALSGAVLLLCADVLGRLLARPAELEAGVVTAFLGAPIFIAIVRRKRIREL</sequence>
<dbReference type="CDD" id="cd06550">
    <property type="entry name" value="TM_ABC_iron-siderophores_like"/>
    <property type="match status" value="1"/>
</dbReference>
<evidence type="ECO:0000256" key="4">
    <source>
        <dbReference type="ARBA" id="ARBA00022475"/>
    </source>
</evidence>
<feature type="transmembrane region" description="Helical" evidence="8">
    <location>
        <begin position="133"/>
        <end position="152"/>
    </location>
</feature>
<dbReference type="KEGG" id="rmb:K529_019860"/>
<geneLocation type="plasmid" evidence="9 10">
    <name>unnamed1</name>
</geneLocation>
<name>A0A1B1A8X5_9RHOB</name>
<protein>
    <submittedName>
        <fullName evidence="9">Iron ABC transporter permease</fullName>
    </submittedName>
</protein>
<comment type="similarity">
    <text evidence="2">Belongs to the binding-protein-dependent transport system permease family. FecCD subfamily.</text>
</comment>
<dbReference type="GO" id="GO:0033214">
    <property type="term" value="P:siderophore-iron import into cell"/>
    <property type="evidence" value="ECO:0007669"/>
    <property type="project" value="TreeGrafter"/>
</dbReference>
<dbReference type="Pfam" id="PF01032">
    <property type="entry name" value="FecCD"/>
    <property type="match status" value="1"/>
</dbReference>
<feature type="transmembrane region" description="Helical" evidence="8">
    <location>
        <begin position="74"/>
        <end position="94"/>
    </location>
</feature>
<evidence type="ECO:0000256" key="8">
    <source>
        <dbReference type="SAM" id="Phobius"/>
    </source>
</evidence>
<feature type="transmembrane region" description="Helical" evidence="8">
    <location>
        <begin position="106"/>
        <end position="127"/>
    </location>
</feature>
<feature type="transmembrane region" description="Helical" evidence="8">
    <location>
        <begin position="213"/>
        <end position="233"/>
    </location>
</feature>
<feature type="transmembrane region" description="Helical" evidence="8">
    <location>
        <begin position="21"/>
        <end position="44"/>
    </location>
</feature>
<feature type="transmembrane region" description="Helical" evidence="8">
    <location>
        <begin position="164"/>
        <end position="183"/>
    </location>
</feature>
<keyword evidence="6 8" id="KW-1133">Transmembrane helix</keyword>
<gene>
    <name evidence="9" type="ORF">K529_019860</name>
</gene>
<keyword evidence="3" id="KW-0813">Transport</keyword>
<dbReference type="RefSeq" id="WP_005629268.1">
    <property type="nucleotide sequence ID" value="NZ_CP015231.1"/>
</dbReference>
<dbReference type="AlphaFoldDB" id="A0A1B1A8X5"/>
<evidence type="ECO:0000256" key="6">
    <source>
        <dbReference type="ARBA" id="ARBA00022989"/>
    </source>
</evidence>
<proteinExistence type="inferred from homology"/>
<dbReference type="OrthoDB" id="9811975at2"/>
<dbReference type="SUPFAM" id="SSF81345">
    <property type="entry name" value="ABC transporter involved in vitamin B12 uptake, BtuC"/>
    <property type="match status" value="1"/>
</dbReference>
<accession>A0A1B1A8X5</accession>
<dbReference type="GO" id="GO:0022857">
    <property type="term" value="F:transmembrane transporter activity"/>
    <property type="evidence" value="ECO:0007669"/>
    <property type="project" value="InterPro"/>
</dbReference>
<dbReference type="Proteomes" id="UP000013243">
    <property type="component" value="Plasmid unnamed1"/>
</dbReference>
<dbReference type="InterPro" id="IPR037294">
    <property type="entry name" value="ABC_BtuC-like"/>
</dbReference>
<evidence type="ECO:0000256" key="3">
    <source>
        <dbReference type="ARBA" id="ARBA00022448"/>
    </source>
</evidence>
<evidence type="ECO:0000256" key="5">
    <source>
        <dbReference type="ARBA" id="ARBA00022692"/>
    </source>
</evidence>
<feature type="transmembrane region" description="Helical" evidence="8">
    <location>
        <begin position="293"/>
        <end position="316"/>
    </location>
</feature>
<keyword evidence="7 8" id="KW-0472">Membrane</keyword>
<dbReference type="PANTHER" id="PTHR30472">
    <property type="entry name" value="FERRIC ENTEROBACTIN TRANSPORT SYSTEM PERMEASE PROTEIN"/>
    <property type="match status" value="1"/>
</dbReference>
<reference evidence="9 10" key="1">
    <citation type="journal article" date="2016" name="ISME J.">
        <title>Global occurrence and heterogeneity of the Roseobacter-clade species Ruegeria mobilis.</title>
        <authorList>
            <person name="Sonnenschein E."/>
            <person name="Gram L."/>
        </authorList>
    </citation>
    <scope>NUCLEOTIDE SEQUENCE [LARGE SCALE GENOMIC DNA]</scope>
    <source>
        <strain evidence="9 10">F1926</strain>
        <plasmid evidence="9 10">unnamed1</plasmid>
    </source>
</reference>